<feature type="region of interest" description="Disordered" evidence="1">
    <location>
        <begin position="58"/>
        <end position="107"/>
    </location>
</feature>
<evidence type="ECO:0000313" key="3">
    <source>
        <dbReference type="EMBL" id="KAF1002222.1"/>
    </source>
</evidence>
<comment type="caution">
    <text evidence="2">The sequence shown here is derived from an EMBL/GenBank/DDBJ whole genome shotgun (WGS) entry which is preliminary data.</text>
</comment>
<dbReference type="AlphaFoldDB" id="A0A6L5B987"/>
<name>A0A6L5B987_APIGR</name>
<dbReference type="EMBL" id="WRXP01001511">
    <property type="protein sequence ID" value="KAF1002222.1"/>
    <property type="molecule type" value="Genomic_DNA"/>
</dbReference>
<protein>
    <submittedName>
        <fullName evidence="2">Uncharacterized protein</fullName>
    </submittedName>
</protein>
<evidence type="ECO:0000256" key="1">
    <source>
        <dbReference type="SAM" id="MobiDB-lite"/>
    </source>
</evidence>
<evidence type="ECO:0000313" key="2">
    <source>
        <dbReference type="EMBL" id="KAF1002221.1"/>
    </source>
</evidence>
<accession>A0A6L5B987</accession>
<reference evidence="2" key="1">
    <citation type="submission" date="2020-01" db="EMBL/GenBank/DDBJ databases">
        <title>The Celery Genome Sequence Reveals Sequential Paleo-tetraploidization, Resistance Gene Elimination, Karyotype Evolution, and Functional Innovation in Apiales.</title>
        <authorList>
            <person name="Song X."/>
        </authorList>
    </citation>
    <scope>NUCLEOTIDE SEQUENCE</scope>
    <source>
        <tissue evidence="2">Leaf</tissue>
    </source>
</reference>
<keyword evidence="4" id="KW-1185">Reference proteome</keyword>
<organism evidence="2 4">
    <name type="scientific">Apium graveolens</name>
    <name type="common">Celery</name>
    <dbReference type="NCBI Taxonomy" id="4045"/>
    <lineage>
        <taxon>Eukaryota</taxon>
        <taxon>Viridiplantae</taxon>
        <taxon>Streptophyta</taxon>
        <taxon>Embryophyta</taxon>
        <taxon>Tracheophyta</taxon>
        <taxon>Spermatophyta</taxon>
        <taxon>Magnoliopsida</taxon>
        <taxon>eudicotyledons</taxon>
        <taxon>Gunneridae</taxon>
        <taxon>Pentapetalae</taxon>
        <taxon>asterids</taxon>
        <taxon>campanulids</taxon>
        <taxon>Apiales</taxon>
        <taxon>Apiaceae</taxon>
        <taxon>Apioideae</taxon>
        <taxon>apioid superclade</taxon>
        <taxon>Apieae</taxon>
        <taxon>Apium</taxon>
    </lineage>
</organism>
<proteinExistence type="predicted"/>
<gene>
    <name evidence="3" type="ORF">AG4045_009258</name>
    <name evidence="2" type="ORF">AG4045_020135</name>
</gene>
<dbReference type="Proteomes" id="UP000593563">
    <property type="component" value="Unassembled WGS sequence"/>
</dbReference>
<dbReference type="EMBL" id="WRXP01001512">
    <property type="protein sequence ID" value="KAF1002221.1"/>
    <property type="molecule type" value="Genomic_DNA"/>
</dbReference>
<sequence>MGKGGIFTVNSINYYQIVYQESTSFLLINNSSNSHVKGRTGLLYYVWSIQDHISSLATDPGSTKSSRAGGIKTSKADGSDDSPASSPSVQARGTFQGHENTVEDVQF</sequence>
<feature type="compositionally biased region" description="Polar residues" evidence="1">
    <location>
        <begin position="89"/>
        <end position="99"/>
    </location>
</feature>
<evidence type="ECO:0000313" key="4">
    <source>
        <dbReference type="Proteomes" id="UP000593563"/>
    </source>
</evidence>